<comment type="caution">
    <text evidence="1">The sequence shown here is derived from an EMBL/GenBank/DDBJ whole genome shotgun (WGS) entry which is preliminary data.</text>
</comment>
<sequence>MFTLRSTTVLLRLKVLYLSQSHARTYICRPSSFAICRCYATPSLLHSRSVGLDCCIIASVGTHKTLFLESHEVVDDGYYDLAQVLIGYE</sequence>
<evidence type="ECO:0000313" key="2">
    <source>
        <dbReference type="Proteomes" id="UP001060215"/>
    </source>
</evidence>
<accession>A0ACC0HYG8</accession>
<dbReference type="Proteomes" id="UP001060215">
    <property type="component" value="Chromosome 2"/>
</dbReference>
<evidence type="ECO:0000313" key="1">
    <source>
        <dbReference type="EMBL" id="KAI8017728.1"/>
    </source>
</evidence>
<proteinExistence type="predicted"/>
<protein>
    <submittedName>
        <fullName evidence="1">Uncharacterized protein</fullName>
    </submittedName>
</protein>
<dbReference type="EMBL" id="CM045759">
    <property type="protein sequence ID" value="KAI8017728.1"/>
    <property type="molecule type" value="Genomic_DNA"/>
</dbReference>
<keyword evidence="2" id="KW-1185">Reference proteome</keyword>
<gene>
    <name evidence="1" type="ORF">LOK49_LG04G03512</name>
</gene>
<organism evidence="1 2">
    <name type="scientific">Camellia lanceoleosa</name>
    <dbReference type="NCBI Taxonomy" id="1840588"/>
    <lineage>
        <taxon>Eukaryota</taxon>
        <taxon>Viridiplantae</taxon>
        <taxon>Streptophyta</taxon>
        <taxon>Embryophyta</taxon>
        <taxon>Tracheophyta</taxon>
        <taxon>Spermatophyta</taxon>
        <taxon>Magnoliopsida</taxon>
        <taxon>eudicotyledons</taxon>
        <taxon>Gunneridae</taxon>
        <taxon>Pentapetalae</taxon>
        <taxon>asterids</taxon>
        <taxon>Ericales</taxon>
        <taxon>Theaceae</taxon>
        <taxon>Camellia</taxon>
    </lineage>
</organism>
<name>A0ACC0HYG8_9ERIC</name>
<reference evidence="1 2" key="1">
    <citation type="journal article" date="2022" name="Plant J.">
        <title>Chromosome-level genome of Camellia lanceoleosa provides a valuable resource for understanding genome evolution and self-incompatibility.</title>
        <authorList>
            <person name="Gong W."/>
            <person name="Xiao S."/>
            <person name="Wang L."/>
            <person name="Liao Z."/>
            <person name="Chang Y."/>
            <person name="Mo W."/>
            <person name="Hu G."/>
            <person name="Li W."/>
            <person name="Zhao G."/>
            <person name="Zhu H."/>
            <person name="Hu X."/>
            <person name="Ji K."/>
            <person name="Xiang X."/>
            <person name="Song Q."/>
            <person name="Yuan D."/>
            <person name="Jin S."/>
            <person name="Zhang L."/>
        </authorList>
    </citation>
    <scope>NUCLEOTIDE SEQUENCE [LARGE SCALE GENOMIC DNA]</scope>
    <source>
        <strain evidence="1">SQ_2022a</strain>
    </source>
</reference>